<dbReference type="Pfam" id="PF00571">
    <property type="entry name" value="CBS"/>
    <property type="match status" value="2"/>
</dbReference>
<dbReference type="RefSeq" id="WP_221030307.1">
    <property type="nucleotide sequence ID" value="NZ_CP139781.1"/>
</dbReference>
<protein>
    <submittedName>
        <fullName evidence="4">CBS domain-containing protein</fullName>
    </submittedName>
</protein>
<evidence type="ECO:0000313" key="4">
    <source>
        <dbReference type="EMBL" id="WRQ87531.1"/>
    </source>
</evidence>
<dbReference type="InterPro" id="IPR000644">
    <property type="entry name" value="CBS_dom"/>
</dbReference>
<proteinExistence type="predicted"/>
<dbReference type="InterPro" id="IPR051257">
    <property type="entry name" value="Diverse_CBS-Domain"/>
</dbReference>
<dbReference type="InterPro" id="IPR046342">
    <property type="entry name" value="CBS_dom_sf"/>
</dbReference>
<dbReference type="Proteomes" id="UP000738431">
    <property type="component" value="Chromosome"/>
</dbReference>
<feature type="domain" description="CBS" evidence="3">
    <location>
        <begin position="12"/>
        <end position="72"/>
    </location>
</feature>
<name>A0ABZ1C7Q0_9BACT</name>
<gene>
    <name evidence="4" type="ORF">K1X11_022170</name>
</gene>
<evidence type="ECO:0000313" key="5">
    <source>
        <dbReference type="Proteomes" id="UP000738431"/>
    </source>
</evidence>
<dbReference type="Gene3D" id="3.10.580.10">
    <property type="entry name" value="CBS-domain"/>
    <property type="match status" value="1"/>
</dbReference>
<dbReference type="InterPro" id="IPR044725">
    <property type="entry name" value="CBSX3_CBS_dom"/>
</dbReference>
<dbReference type="SUPFAM" id="SSF54631">
    <property type="entry name" value="CBS-domain pair"/>
    <property type="match status" value="1"/>
</dbReference>
<dbReference type="CDD" id="cd04623">
    <property type="entry name" value="CBS_pair_bac_euk"/>
    <property type="match status" value="1"/>
</dbReference>
<evidence type="ECO:0000259" key="3">
    <source>
        <dbReference type="PROSITE" id="PS51371"/>
    </source>
</evidence>
<keyword evidence="5" id="KW-1185">Reference proteome</keyword>
<accession>A0ABZ1C7Q0</accession>
<sequence>MEVLDTVRAVLAQKGTAIWSVTPDATVYDAIALMAAKNIGAVLVMDHDRLVGMLSERDYTRKVILVGKQSKETSVEEIMSTNLTTVAPFDTVDRCMHLMTEHRVRHLPVIEVDRVVGVVSIGNLVNWIISAQGAALHNMERMLGAEYPG</sequence>
<dbReference type="PANTHER" id="PTHR43080:SF2">
    <property type="entry name" value="CBS DOMAIN-CONTAINING PROTEIN"/>
    <property type="match status" value="1"/>
</dbReference>
<keyword evidence="1 2" id="KW-0129">CBS domain</keyword>
<reference evidence="4 5" key="1">
    <citation type="submission" date="2023-12" db="EMBL/GenBank/DDBJ databases">
        <title>Description of an unclassified Opitutus bacterium of Verrucomicrobiota.</title>
        <authorList>
            <person name="Zhang D.-F."/>
        </authorList>
    </citation>
    <scope>NUCLEOTIDE SEQUENCE [LARGE SCALE GENOMIC DNA]</scope>
    <source>
        <strain evidence="4 5">WL0086</strain>
    </source>
</reference>
<organism evidence="4 5">
    <name type="scientific">Actomonas aquatica</name>
    <dbReference type="NCBI Taxonomy" id="2866162"/>
    <lineage>
        <taxon>Bacteria</taxon>
        <taxon>Pseudomonadati</taxon>
        <taxon>Verrucomicrobiota</taxon>
        <taxon>Opitutia</taxon>
        <taxon>Opitutales</taxon>
        <taxon>Opitutaceae</taxon>
        <taxon>Actomonas</taxon>
    </lineage>
</organism>
<evidence type="ECO:0000256" key="1">
    <source>
        <dbReference type="ARBA" id="ARBA00023122"/>
    </source>
</evidence>
<dbReference type="EMBL" id="CP139781">
    <property type="protein sequence ID" value="WRQ87531.1"/>
    <property type="molecule type" value="Genomic_DNA"/>
</dbReference>
<evidence type="ECO:0000256" key="2">
    <source>
        <dbReference type="PROSITE-ProRule" id="PRU00703"/>
    </source>
</evidence>
<dbReference type="PROSITE" id="PS51371">
    <property type="entry name" value="CBS"/>
    <property type="match status" value="2"/>
</dbReference>
<dbReference type="PANTHER" id="PTHR43080">
    <property type="entry name" value="CBS DOMAIN-CONTAINING PROTEIN CBSX3, MITOCHONDRIAL"/>
    <property type="match status" value="1"/>
</dbReference>
<feature type="domain" description="CBS" evidence="3">
    <location>
        <begin position="79"/>
        <end position="136"/>
    </location>
</feature>
<dbReference type="SMART" id="SM00116">
    <property type="entry name" value="CBS"/>
    <property type="match status" value="2"/>
</dbReference>